<dbReference type="InterPro" id="IPR000073">
    <property type="entry name" value="AB_hydrolase_1"/>
</dbReference>
<keyword evidence="1 3" id="KW-0378">Hydrolase</keyword>
<name>Q9F947_SPHMC</name>
<proteinExistence type="predicted"/>
<dbReference type="Gene3D" id="3.40.50.1820">
    <property type="entry name" value="alpha/beta hydrolase"/>
    <property type="match status" value="1"/>
</dbReference>
<organism evidence="3">
    <name type="scientific">Sphingopyxis macrogoltabida</name>
    <name type="common">Sphingomonas macrogoltabidus</name>
    <dbReference type="NCBI Taxonomy" id="33050"/>
    <lineage>
        <taxon>Bacteria</taxon>
        <taxon>Pseudomonadati</taxon>
        <taxon>Pseudomonadota</taxon>
        <taxon>Alphaproteobacteria</taxon>
        <taxon>Sphingomonadales</taxon>
        <taxon>Sphingomonadaceae</taxon>
        <taxon>Sphingopyxis</taxon>
    </lineage>
</organism>
<dbReference type="InterPro" id="IPR029058">
    <property type="entry name" value="AB_hydrolase_fold"/>
</dbReference>
<dbReference type="PANTHER" id="PTHR43798:SF31">
    <property type="entry name" value="AB HYDROLASE SUPERFAMILY PROTEIN YCLE"/>
    <property type="match status" value="1"/>
</dbReference>
<dbReference type="EMBL" id="AF157565">
    <property type="protein sequence ID" value="AAG18490.1"/>
    <property type="molecule type" value="Genomic_DNA"/>
</dbReference>
<reference evidence="3" key="3">
    <citation type="journal article" date="2002" name="Appl. Environ. Microbiol.">
        <title>Identification of a hydratase and a class II aldolase involved in biodegradation of the organic solvent tetralin.</title>
        <authorList>
            <person name="Hernaez M.J."/>
            <person name="Floriano B."/>
            <person name="Rios J.J."/>
            <person name="Santero E."/>
        </authorList>
    </citation>
    <scope>NUCLEOTIDE SEQUENCE</scope>
    <source>
        <strain evidence="3">TFA</strain>
    </source>
</reference>
<dbReference type="GO" id="GO:0016020">
    <property type="term" value="C:membrane"/>
    <property type="evidence" value="ECO:0007669"/>
    <property type="project" value="TreeGrafter"/>
</dbReference>
<dbReference type="SUPFAM" id="SSF53474">
    <property type="entry name" value="alpha/beta-Hydrolases"/>
    <property type="match status" value="1"/>
</dbReference>
<gene>
    <name evidence="3" type="primary">thnD</name>
</gene>
<dbReference type="ESTHER" id="sphma-thnD">
    <property type="family name" value="Carbon-carbon_bond_hydrolase"/>
</dbReference>
<reference evidence="3" key="1">
    <citation type="journal article" date="2000" name="J. Bacteriol.">
        <title>Identification of an extradiol dioxygenase involved in tetralin biodegradation: gene sequence analysis and purification and characterization of the gene product.</title>
        <authorList>
            <person name="Andujar E."/>
            <person name="Hernaez M.J."/>
            <person name="Kaschabek S.R."/>
            <person name="Reineke W."/>
            <person name="Santero E."/>
        </authorList>
    </citation>
    <scope>NUCLEOTIDE SEQUENCE</scope>
    <source>
        <strain evidence="3">TFA</strain>
    </source>
</reference>
<dbReference type="AlphaFoldDB" id="Q9F947"/>
<dbReference type="PRINTS" id="PR00111">
    <property type="entry name" value="ABHYDROLASE"/>
</dbReference>
<reference evidence="3" key="2">
    <citation type="journal article" date="2000" name="J. Bacteriol.">
        <title>Identification of a serine hydrolase which cleaves the alicyclic ring of tetralin.</title>
        <authorList>
            <person name="Hernaez M.J."/>
            <person name="Andujar E."/>
            <person name="Rios J.L."/>
            <person name="Kaschabek S.R."/>
            <person name="Reineke W."/>
            <person name="Santero E."/>
        </authorList>
    </citation>
    <scope>NUCLEOTIDE SEQUENCE</scope>
    <source>
        <strain evidence="3">TFA</strain>
    </source>
</reference>
<dbReference type="PANTHER" id="PTHR43798">
    <property type="entry name" value="MONOACYLGLYCEROL LIPASE"/>
    <property type="match status" value="1"/>
</dbReference>
<reference evidence="3" key="5">
    <citation type="submission" date="2009-07" db="EMBL/GenBank/DDBJ databases">
        <authorList>
            <person name="Martinez-Perez O."/>
            <person name="Moreno-Ruiz E."/>
            <person name="Santero E."/>
        </authorList>
    </citation>
    <scope>NUCLEOTIDE SEQUENCE</scope>
    <source>
        <strain evidence="3">TFA</strain>
    </source>
</reference>
<feature type="domain" description="AB hydrolase-1" evidence="2">
    <location>
        <begin position="30"/>
        <end position="270"/>
    </location>
</feature>
<evidence type="ECO:0000256" key="1">
    <source>
        <dbReference type="ARBA" id="ARBA00022801"/>
    </source>
</evidence>
<reference evidence="3" key="4">
    <citation type="journal article" date="2003" name="J. Bacteriol.">
        <title>Identification and functional characterization of Sphingomonas macrogolitabida strain TFA genes involved in the first two steps of the tetralin catabolic pathway.</title>
        <authorList>
            <person name="Moreno-Ruiz E."/>
            <person name="Hernaez M.J."/>
            <person name="Martinez-Perez O."/>
            <person name="Santero E."/>
        </authorList>
    </citation>
    <scope>NUCLEOTIDE SEQUENCE</scope>
    <source>
        <strain evidence="3">TFA</strain>
    </source>
</reference>
<sequence>MSEAFVEKRLPTKPYETHVMIGGDPANPPLLLVHGARPGGSAGSNWRHCFADLVKDFYVIAHDMTGFGQSEIPDPVPAHAVTWMGLRIEQAFGVLDELGIEKTHIVGNSMGGPLALHMLMEQPDRFDKVMTMGPAGAKMDATPELVRLVNFYADPRLPRYREVINSFVYDPSLVPNLEEITQERFKIATDPEVRRVQEVMFESMKTGMPALVVPPSALKRIPHEVALVHGRHDRVIPLQASLYLLEHLQRAELFVLDRCGHWAQIQRWDAMLPIIRNHFLETAR</sequence>
<dbReference type="InterPro" id="IPR050266">
    <property type="entry name" value="AB_hydrolase_sf"/>
</dbReference>
<evidence type="ECO:0000313" key="3">
    <source>
        <dbReference type="EMBL" id="AAG18490.1"/>
    </source>
</evidence>
<protein>
    <submittedName>
        <fullName evidence="3">4-(2-oxocyclohexyl)-2-hydroxy-buta-2,4-dienoic acid hydrolase</fullName>
    </submittedName>
</protein>
<accession>Q9F947</accession>
<dbReference type="GO" id="GO:0016787">
    <property type="term" value="F:hydrolase activity"/>
    <property type="evidence" value="ECO:0007669"/>
    <property type="project" value="UniProtKB-KW"/>
</dbReference>
<evidence type="ECO:0000259" key="2">
    <source>
        <dbReference type="Pfam" id="PF12697"/>
    </source>
</evidence>
<dbReference type="Pfam" id="PF12697">
    <property type="entry name" value="Abhydrolase_6"/>
    <property type="match status" value="1"/>
</dbReference>